<sequence length="323" mass="34256">MSSFFTWFTNLYPVWIVLSSIVGFIHPPALAWFTGSWVTLALTLVMLGMGFTLTIDDFKRLFKMPAAVAIGCTLQYTVMPLSAWFIAKSMNLAPGFAVGLILLASCPGGTASNLITYLARANVALSVVMTLVSTMIAFIMTPLWCQVLAGQYVAVDVIGLSLSTFKVVVLPVLIGVFCNYMFPQAVKKIAVAGPIVSVVAIIFIAGGIVAQSADAVAANAGKLAIAATLLHGLGYLLGHTITRLFRYPADVARTISIEVGMQNAGMAVMLQKNHFAHDPMVAVPSVFSSVLQTVIGSILAAIWRSRMPEPAPPPAVVPASDHA</sequence>
<keyword evidence="2 5" id="KW-0812">Transmembrane</keyword>
<gene>
    <name evidence="6" type="ORF">FEM03_22940</name>
</gene>
<feature type="transmembrane region" description="Helical" evidence="5">
    <location>
        <begin position="123"/>
        <end position="144"/>
    </location>
</feature>
<feature type="transmembrane region" description="Helical" evidence="5">
    <location>
        <begin position="216"/>
        <end position="237"/>
    </location>
</feature>
<feature type="transmembrane region" description="Helical" evidence="5">
    <location>
        <begin position="164"/>
        <end position="182"/>
    </location>
</feature>
<feature type="transmembrane region" description="Helical" evidence="5">
    <location>
        <begin position="66"/>
        <end position="86"/>
    </location>
</feature>
<feature type="transmembrane region" description="Helical" evidence="5">
    <location>
        <begin position="31"/>
        <end position="54"/>
    </location>
</feature>
<dbReference type="EMBL" id="VAUV01000026">
    <property type="protein sequence ID" value="TLD68363.1"/>
    <property type="molecule type" value="Genomic_DNA"/>
</dbReference>
<feature type="transmembrane region" description="Helical" evidence="5">
    <location>
        <begin position="189"/>
        <end position="210"/>
    </location>
</feature>
<comment type="caution">
    <text evidence="6">The sequence shown here is derived from an EMBL/GenBank/DDBJ whole genome shotgun (WGS) entry which is preliminary data.</text>
</comment>
<comment type="subcellular location">
    <subcellularLocation>
        <location evidence="1">Membrane</location>
        <topology evidence="1">Multi-pass membrane protein</topology>
    </subcellularLocation>
</comment>
<evidence type="ECO:0000256" key="3">
    <source>
        <dbReference type="ARBA" id="ARBA00022989"/>
    </source>
</evidence>
<evidence type="ECO:0000256" key="4">
    <source>
        <dbReference type="ARBA" id="ARBA00023136"/>
    </source>
</evidence>
<dbReference type="Pfam" id="PF01758">
    <property type="entry name" value="SBF"/>
    <property type="match status" value="1"/>
</dbReference>
<protein>
    <submittedName>
        <fullName evidence="6">Bile acid:sodium symporter family protein</fullName>
    </submittedName>
</protein>
<dbReference type="Gene3D" id="1.20.1530.20">
    <property type="match status" value="1"/>
</dbReference>
<dbReference type="InterPro" id="IPR038770">
    <property type="entry name" value="Na+/solute_symporter_sf"/>
</dbReference>
<name>A0A5R8K7P4_9BACT</name>
<organism evidence="6 7">
    <name type="scientific">Phragmitibacter flavus</name>
    <dbReference type="NCBI Taxonomy" id="2576071"/>
    <lineage>
        <taxon>Bacteria</taxon>
        <taxon>Pseudomonadati</taxon>
        <taxon>Verrucomicrobiota</taxon>
        <taxon>Verrucomicrobiia</taxon>
        <taxon>Verrucomicrobiales</taxon>
        <taxon>Verrucomicrobiaceae</taxon>
        <taxon>Phragmitibacter</taxon>
    </lineage>
</organism>
<keyword evidence="7" id="KW-1185">Reference proteome</keyword>
<feature type="transmembrane region" description="Helical" evidence="5">
    <location>
        <begin position="7"/>
        <end position="25"/>
    </location>
</feature>
<dbReference type="OrthoDB" id="9806785at2"/>
<evidence type="ECO:0000256" key="1">
    <source>
        <dbReference type="ARBA" id="ARBA00004141"/>
    </source>
</evidence>
<evidence type="ECO:0000256" key="2">
    <source>
        <dbReference type="ARBA" id="ARBA00022692"/>
    </source>
</evidence>
<evidence type="ECO:0000313" key="7">
    <source>
        <dbReference type="Proteomes" id="UP000306196"/>
    </source>
</evidence>
<dbReference type="InterPro" id="IPR002657">
    <property type="entry name" value="BilAc:Na_symport/Acr3"/>
</dbReference>
<dbReference type="PANTHER" id="PTHR10361">
    <property type="entry name" value="SODIUM-BILE ACID COTRANSPORTER"/>
    <property type="match status" value="1"/>
</dbReference>
<accession>A0A5R8K7P4</accession>
<keyword evidence="3 5" id="KW-1133">Transmembrane helix</keyword>
<evidence type="ECO:0000313" key="6">
    <source>
        <dbReference type="EMBL" id="TLD68363.1"/>
    </source>
</evidence>
<feature type="transmembrane region" description="Helical" evidence="5">
    <location>
        <begin position="92"/>
        <end position="111"/>
    </location>
</feature>
<keyword evidence="4 5" id="KW-0472">Membrane</keyword>
<dbReference type="AlphaFoldDB" id="A0A5R8K7P4"/>
<feature type="transmembrane region" description="Helical" evidence="5">
    <location>
        <begin position="281"/>
        <end position="303"/>
    </location>
</feature>
<evidence type="ECO:0000256" key="5">
    <source>
        <dbReference type="SAM" id="Phobius"/>
    </source>
</evidence>
<proteinExistence type="predicted"/>
<dbReference type="InterPro" id="IPR004710">
    <property type="entry name" value="Bilac:Na_transpt"/>
</dbReference>
<reference evidence="6 7" key="1">
    <citation type="submission" date="2019-05" db="EMBL/GenBank/DDBJ databases">
        <title>Verrucobacter flavum gen. nov., sp. nov. a new member of the family Verrucomicrobiaceae.</title>
        <authorList>
            <person name="Szuroczki S."/>
            <person name="Abbaszade G."/>
            <person name="Szabo A."/>
            <person name="Felfoldi T."/>
            <person name="Schumann P."/>
            <person name="Boka K."/>
            <person name="Keki Z."/>
            <person name="Toumi M."/>
            <person name="Toth E."/>
        </authorList>
    </citation>
    <scope>NUCLEOTIDE SEQUENCE [LARGE SCALE GENOMIC DNA]</scope>
    <source>
        <strain evidence="6 7">MG-N-17</strain>
    </source>
</reference>
<dbReference type="PANTHER" id="PTHR10361:SF28">
    <property type="entry name" value="P3 PROTEIN-RELATED"/>
    <property type="match status" value="1"/>
</dbReference>
<dbReference type="Proteomes" id="UP000306196">
    <property type="component" value="Unassembled WGS sequence"/>
</dbReference>
<dbReference type="RefSeq" id="WP_138088656.1">
    <property type="nucleotide sequence ID" value="NZ_VAUV01000026.1"/>
</dbReference>
<dbReference type="GO" id="GO:0016020">
    <property type="term" value="C:membrane"/>
    <property type="evidence" value="ECO:0007669"/>
    <property type="project" value="UniProtKB-SubCell"/>
</dbReference>